<dbReference type="InterPro" id="IPR046341">
    <property type="entry name" value="SET_dom_sf"/>
</dbReference>
<dbReference type="SMART" id="SM00317">
    <property type="entry name" value="SET"/>
    <property type="match status" value="1"/>
</dbReference>
<dbReference type="EMBL" id="MU855877">
    <property type="protein sequence ID" value="KAK3898809.1"/>
    <property type="molecule type" value="Genomic_DNA"/>
</dbReference>
<feature type="chain" id="PRO_5042916188" evidence="1">
    <location>
        <begin position="20"/>
        <end position="435"/>
    </location>
</feature>
<name>A0AAN6ME39_9PEZI</name>
<protein>
    <submittedName>
        <fullName evidence="3">SET domain-containing protein 5</fullName>
    </submittedName>
</protein>
<dbReference type="InterPro" id="IPR001214">
    <property type="entry name" value="SET_dom"/>
</dbReference>
<dbReference type="PANTHER" id="PTHR47332">
    <property type="entry name" value="SET DOMAIN-CONTAINING PROTEIN 5"/>
    <property type="match status" value="1"/>
</dbReference>
<dbReference type="Pfam" id="PF00856">
    <property type="entry name" value="SET"/>
    <property type="match status" value="1"/>
</dbReference>
<dbReference type="PROSITE" id="PS50280">
    <property type="entry name" value="SET"/>
    <property type="match status" value="1"/>
</dbReference>
<evidence type="ECO:0000313" key="3">
    <source>
        <dbReference type="EMBL" id="KAK3898809.1"/>
    </source>
</evidence>
<evidence type="ECO:0000313" key="4">
    <source>
        <dbReference type="Proteomes" id="UP001303889"/>
    </source>
</evidence>
<proteinExistence type="predicted"/>
<organism evidence="3 4">
    <name type="scientific">Staphylotrichum tortipilum</name>
    <dbReference type="NCBI Taxonomy" id="2831512"/>
    <lineage>
        <taxon>Eukaryota</taxon>
        <taxon>Fungi</taxon>
        <taxon>Dikarya</taxon>
        <taxon>Ascomycota</taxon>
        <taxon>Pezizomycotina</taxon>
        <taxon>Sordariomycetes</taxon>
        <taxon>Sordariomycetidae</taxon>
        <taxon>Sordariales</taxon>
        <taxon>Chaetomiaceae</taxon>
        <taxon>Staphylotrichum</taxon>
    </lineage>
</organism>
<dbReference type="PANTHER" id="PTHR47332:SF6">
    <property type="entry name" value="SET DOMAIN-CONTAINING PROTEIN"/>
    <property type="match status" value="1"/>
</dbReference>
<evidence type="ECO:0000259" key="2">
    <source>
        <dbReference type="PROSITE" id="PS50280"/>
    </source>
</evidence>
<keyword evidence="4" id="KW-1185">Reference proteome</keyword>
<dbReference type="CDD" id="cd20071">
    <property type="entry name" value="SET_SMYD"/>
    <property type="match status" value="1"/>
</dbReference>
<feature type="signal peptide" evidence="1">
    <location>
        <begin position="1"/>
        <end position="19"/>
    </location>
</feature>
<dbReference type="Proteomes" id="UP001303889">
    <property type="component" value="Unassembled WGS sequence"/>
</dbReference>
<reference evidence="3" key="2">
    <citation type="submission" date="2023-05" db="EMBL/GenBank/DDBJ databases">
        <authorList>
            <consortium name="Lawrence Berkeley National Laboratory"/>
            <person name="Steindorff A."/>
            <person name="Hensen N."/>
            <person name="Bonometti L."/>
            <person name="Westerberg I."/>
            <person name="Brannstrom I.O."/>
            <person name="Guillou S."/>
            <person name="Cros-Aarteil S."/>
            <person name="Calhoun S."/>
            <person name="Haridas S."/>
            <person name="Kuo A."/>
            <person name="Mondo S."/>
            <person name="Pangilinan J."/>
            <person name="Riley R."/>
            <person name="Labutti K."/>
            <person name="Andreopoulos B."/>
            <person name="Lipzen A."/>
            <person name="Chen C."/>
            <person name="Yanf M."/>
            <person name="Daum C."/>
            <person name="Ng V."/>
            <person name="Clum A."/>
            <person name="Ohm R."/>
            <person name="Martin F."/>
            <person name="Silar P."/>
            <person name="Natvig D."/>
            <person name="Lalanne C."/>
            <person name="Gautier V."/>
            <person name="Ament-Velasquez S.L."/>
            <person name="Kruys A."/>
            <person name="Hutchinson M.I."/>
            <person name="Powell A.J."/>
            <person name="Barry K."/>
            <person name="Miller A.N."/>
            <person name="Grigoriev I.V."/>
            <person name="Debuchy R."/>
            <person name="Gladieux P."/>
            <person name="Thoren M.H."/>
            <person name="Johannesson H."/>
        </authorList>
    </citation>
    <scope>NUCLEOTIDE SEQUENCE</scope>
    <source>
        <strain evidence="3">CBS 103.79</strain>
    </source>
</reference>
<feature type="domain" description="SET" evidence="2">
    <location>
        <begin position="130"/>
        <end position="278"/>
    </location>
</feature>
<evidence type="ECO:0000256" key="1">
    <source>
        <dbReference type="SAM" id="SignalP"/>
    </source>
</evidence>
<gene>
    <name evidence="3" type="ORF">C8A05DRAFT_18668</name>
</gene>
<sequence length="435" mass="48232">MYYSLQIIAGLSAVGLAVGVQGSISEPNTCSWGPFLTHRELTCGAPQTKSQTPQPSTAFKVETPELWNSPNERYERPRKYKLPTGWKGPEHCFTDFCLYYNPDAGDGGMSLITTSRNAFIVASAVLPPSSGVEPTAYYEAEVPGKGVGLIANRTIRKGEIIMQRAPALLIQSTPHIDLEREPRERMYQAAVDRLPERAREGFLRQMGETVYDKAEKNSFRMFVDGDRKHSAHLGLFPEVSKFNHDCRPNVHYRVTNLTHTTIAVRDIPPGTELTVSYIYTQVPRSTRLTQLREWGFECTCSQCTLPPLEAGASDARIRQIDALEEEIESVMSRPGAPGLRPEMAGKLVELYRMERLDAALGPALTRAALISAMFGREEEARGFAREAAEAVERETGTGRKDAEAMRGLAREPRGHWAWGVLEGRGEGKKNGTSGM</sequence>
<dbReference type="Gene3D" id="2.170.270.10">
    <property type="entry name" value="SET domain"/>
    <property type="match status" value="1"/>
</dbReference>
<keyword evidence="1" id="KW-0732">Signal</keyword>
<accession>A0AAN6ME39</accession>
<dbReference type="SUPFAM" id="SSF82199">
    <property type="entry name" value="SET domain"/>
    <property type="match status" value="1"/>
</dbReference>
<comment type="caution">
    <text evidence="3">The sequence shown here is derived from an EMBL/GenBank/DDBJ whole genome shotgun (WGS) entry which is preliminary data.</text>
</comment>
<reference evidence="3" key="1">
    <citation type="journal article" date="2023" name="Mol. Phylogenet. Evol.">
        <title>Genome-scale phylogeny and comparative genomics of the fungal order Sordariales.</title>
        <authorList>
            <person name="Hensen N."/>
            <person name="Bonometti L."/>
            <person name="Westerberg I."/>
            <person name="Brannstrom I.O."/>
            <person name="Guillou S."/>
            <person name="Cros-Aarteil S."/>
            <person name="Calhoun S."/>
            <person name="Haridas S."/>
            <person name="Kuo A."/>
            <person name="Mondo S."/>
            <person name="Pangilinan J."/>
            <person name="Riley R."/>
            <person name="LaButti K."/>
            <person name="Andreopoulos B."/>
            <person name="Lipzen A."/>
            <person name="Chen C."/>
            <person name="Yan M."/>
            <person name="Daum C."/>
            <person name="Ng V."/>
            <person name="Clum A."/>
            <person name="Steindorff A."/>
            <person name="Ohm R.A."/>
            <person name="Martin F."/>
            <person name="Silar P."/>
            <person name="Natvig D.O."/>
            <person name="Lalanne C."/>
            <person name="Gautier V."/>
            <person name="Ament-Velasquez S.L."/>
            <person name="Kruys A."/>
            <person name="Hutchinson M.I."/>
            <person name="Powell A.J."/>
            <person name="Barry K."/>
            <person name="Miller A.N."/>
            <person name="Grigoriev I.V."/>
            <person name="Debuchy R."/>
            <person name="Gladieux P."/>
            <person name="Hiltunen Thoren M."/>
            <person name="Johannesson H."/>
        </authorList>
    </citation>
    <scope>NUCLEOTIDE SEQUENCE</scope>
    <source>
        <strain evidence="3">CBS 103.79</strain>
    </source>
</reference>
<dbReference type="InterPro" id="IPR053185">
    <property type="entry name" value="SET_domain_protein"/>
</dbReference>
<dbReference type="AlphaFoldDB" id="A0AAN6ME39"/>